<dbReference type="Pfam" id="PF13649">
    <property type="entry name" value="Methyltransf_25"/>
    <property type="match status" value="1"/>
</dbReference>
<dbReference type="OrthoDB" id="4528595at2"/>
<dbReference type="KEGG" id="aab:A4R43_09390"/>
<dbReference type="Gene3D" id="3.40.50.150">
    <property type="entry name" value="Vaccinia Virus protein VP39"/>
    <property type="match status" value="1"/>
</dbReference>
<dbReference type="AlphaFoldDB" id="A0A344L3U2"/>
<dbReference type="SUPFAM" id="SSF53335">
    <property type="entry name" value="S-adenosyl-L-methionine-dependent methyltransferases"/>
    <property type="match status" value="1"/>
</dbReference>
<evidence type="ECO:0000313" key="2">
    <source>
        <dbReference type="EMBL" id="AXB42716.1"/>
    </source>
</evidence>
<dbReference type="RefSeq" id="WP_113691979.1">
    <property type="nucleotide sequence ID" value="NZ_CP015163.1"/>
</dbReference>
<dbReference type="InterPro" id="IPR029063">
    <property type="entry name" value="SAM-dependent_MTases_sf"/>
</dbReference>
<name>A0A344L3U2_9PSEU</name>
<proteinExistence type="predicted"/>
<dbReference type="EMBL" id="CP015163">
    <property type="protein sequence ID" value="AXB42716.1"/>
    <property type="molecule type" value="Genomic_DNA"/>
</dbReference>
<evidence type="ECO:0000259" key="1">
    <source>
        <dbReference type="Pfam" id="PF13649"/>
    </source>
</evidence>
<keyword evidence="3" id="KW-1185">Reference proteome</keyword>
<dbReference type="InterPro" id="IPR041698">
    <property type="entry name" value="Methyltransf_25"/>
</dbReference>
<reference evidence="2 3" key="1">
    <citation type="submission" date="2016-04" db="EMBL/GenBank/DDBJ databases">
        <title>Complete genome sequence and analysis of deep-sea sediment isolate, Amycolatopsis sp. WP1.</title>
        <authorList>
            <person name="Wang H."/>
            <person name="Chen S."/>
            <person name="Wu Q."/>
        </authorList>
    </citation>
    <scope>NUCLEOTIDE SEQUENCE [LARGE SCALE GENOMIC DNA]</scope>
    <source>
        <strain evidence="2 3">WP1</strain>
    </source>
</reference>
<organism evidence="2 3">
    <name type="scientific">Amycolatopsis albispora</name>
    <dbReference type="NCBI Taxonomy" id="1804986"/>
    <lineage>
        <taxon>Bacteria</taxon>
        <taxon>Bacillati</taxon>
        <taxon>Actinomycetota</taxon>
        <taxon>Actinomycetes</taxon>
        <taxon>Pseudonocardiales</taxon>
        <taxon>Pseudonocardiaceae</taxon>
        <taxon>Amycolatopsis</taxon>
    </lineage>
</organism>
<feature type="domain" description="Methyltransferase" evidence="1">
    <location>
        <begin position="42"/>
        <end position="138"/>
    </location>
</feature>
<gene>
    <name evidence="2" type="ORF">A4R43_09390</name>
</gene>
<accession>A0A344L3U2</accession>
<dbReference type="Proteomes" id="UP000250434">
    <property type="component" value="Chromosome"/>
</dbReference>
<sequence length="238" mass="25111">MNYREYAPSAEYLHLLSRPMWTSLSGRLAAVLAGVDPAGGVVVEFGAGTGLGTDVLLDTVPDAPVLAAEPSPELRAVLLARLAARPDADRVTVYPAGAADLPLPDRIAAAVGMHMIGHLAPGDRRALFTALVPRLAPGAPVVFNVQPPETAVEVPESEPFAVRAGRLRYEGRGRAEPVGPDRLRWTMTYRTLDGDAEITTAVTHYDWWTVSATTLAAELRAAGASSVDIDGDLVAARG</sequence>
<protein>
    <recommendedName>
        <fullName evidence="1">Methyltransferase domain-containing protein</fullName>
    </recommendedName>
</protein>
<evidence type="ECO:0000313" key="3">
    <source>
        <dbReference type="Proteomes" id="UP000250434"/>
    </source>
</evidence>